<keyword evidence="2" id="KW-1185">Reference proteome</keyword>
<sequence length="77" mass="8736">MKGLDNQHVADPIVIPQPHNQDICWESQQDTLPLGWSPFGIVHSAAAEDQSLVEKIDQINEAKLFLQYRDRDSDQHG</sequence>
<dbReference type="EMBL" id="CM014084">
    <property type="protein sequence ID" value="TKS73367.1"/>
    <property type="molecule type" value="Genomic_DNA"/>
</dbReference>
<reference evidence="1 2" key="1">
    <citation type="submission" date="2019-01" db="EMBL/GenBank/DDBJ databases">
        <title>Genome Assembly of Collichthys lucidus.</title>
        <authorList>
            <person name="Cai M."/>
            <person name="Xiao S."/>
        </authorList>
    </citation>
    <scope>NUCLEOTIDE SEQUENCE [LARGE SCALE GENOMIC DNA]</scope>
    <source>
        <strain evidence="1">JT15FE1705JMU</strain>
        <tissue evidence="1">Muscle</tissue>
    </source>
</reference>
<organism evidence="1 2">
    <name type="scientific">Collichthys lucidus</name>
    <name type="common">Big head croaker</name>
    <name type="synonym">Sciaena lucida</name>
    <dbReference type="NCBI Taxonomy" id="240159"/>
    <lineage>
        <taxon>Eukaryota</taxon>
        <taxon>Metazoa</taxon>
        <taxon>Chordata</taxon>
        <taxon>Craniata</taxon>
        <taxon>Vertebrata</taxon>
        <taxon>Euteleostomi</taxon>
        <taxon>Actinopterygii</taxon>
        <taxon>Neopterygii</taxon>
        <taxon>Teleostei</taxon>
        <taxon>Neoteleostei</taxon>
        <taxon>Acanthomorphata</taxon>
        <taxon>Eupercaria</taxon>
        <taxon>Sciaenidae</taxon>
        <taxon>Collichthys</taxon>
    </lineage>
</organism>
<proteinExistence type="predicted"/>
<dbReference type="AlphaFoldDB" id="A0A4U5UFH4"/>
<dbReference type="Proteomes" id="UP000298787">
    <property type="component" value="Chromosome 7"/>
</dbReference>
<name>A0A4U5UFH4_COLLU</name>
<evidence type="ECO:0000313" key="2">
    <source>
        <dbReference type="Proteomes" id="UP000298787"/>
    </source>
</evidence>
<accession>A0A4U5UFH4</accession>
<gene>
    <name evidence="1" type="ORF">D9C73_007446</name>
</gene>
<protein>
    <submittedName>
        <fullName evidence="1">Uncharacterized protein</fullName>
    </submittedName>
</protein>
<evidence type="ECO:0000313" key="1">
    <source>
        <dbReference type="EMBL" id="TKS73367.1"/>
    </source>
</evidence>